<reference evidence="2" key="1">
    <citation type="submission" date="2019-08" db="EMBL/GenBank/DDBJ databases">
        <authorList>
            <person name="Kucharzyk K."/>
            <person name="Murdoch R.W."/>
            <person name="Higgins S."/>
            <person name="Loffler F."/>
        </authorList>
    </citation>
    <scope>NUCLEOTIDE SEQUENCE</scope>
</reference>
<comment type="caution">
    <text evidence="2">The sequence shown here is derived from an EMBL/GenBank/DDBJ whole genome shotgun (WGS) entry which is preliminary data.</text>
</comment>
<protein>
    <submittedName>
        <fullName evidence="2">Uncharacterized protein</fullName>
    </submittedName>
</protein>
<keyword evidence="1" id="KW-0812">Transmembrane</keyword>
<feature type="transmembrane region" description="Helical" evidence="1">
    <location>
        <begin position="6"/>
        <end position="29"/>
    </location>
</feature>
<dbReference type="EMBL" id="VSSQ01007293">
    <property type="protein sequence ID" value="MPM35462.1"/>
    <property type="molecule type" value="Genomic_DNA"/>
</dbReference>
<name>A0A644Z3T3_9ZZZZ</name>
<evidence type="ECO:0000256" key="1">
    <source>
        <dbReference type="SAM" id="Phobius"/>
    </source>
</evidence>
<organism evidence="2">
    <name type="scientific">bioreactor metagenome</name>
    <dbReference type="NCBI Taxonomy" id="1076179"/>
    <lineage>
        <taxon>unclassified sequences</taxon>
        <taxon>metagenomes</taxon>
        <taxon>ecological metagenomes</taxon>
    </lineage>
</organism>
<accession>A0A644Z3T3</accession>
<keyword evidence="1" id="KW-0472">Membrane</keyword>
<dbReference type="AlphaFoldDB" id="A0A644Z3T3"/>
<evidence type="ECO:0000313" key="2">
    <source>
        <dbReference type="EMBL" id="MPM35462.1"/>
    </source>
</evidence>
<sequence length="43" mass="4658">MLAAGLLFIETGLVTDLAALMLVGVIMAIQYTQKKAHNKERIA</sequence>
<keyword evidence="1" id="KW-1133">Transmembrane helix</keyword>
<proteinExistence type="predicted"/>
<gene>
    <name evidence="2" type="ORF">SDC9_82055</name>
</gene>